<keyword evidence="4" id="KW-1185">Reference proteome</keyword>
<dbReference type="Proteomes" id="UP000244224">
    <property type="component" value="Unassembled WGS sequence"/>
</dbReference>
<proteinExistence type="predicted"/>
<evidence type="ECO:0000313" key="4">
    <source>
        <dbReference type="Proteomes" id="UP000244224"/>
    </source>
</evidence>
<evidence type="ECO:0000313" key="3">
    <source>
        <dbReference type="EMBL" id="PTX52344.1"/>
    </source>
</evidence>
<reference evidence="3 4" key="1">
    <citation type="submission" date="2018-04" db="EMBL/GenBank/DDBJ databases">
        <title>Genomic Encyclopedia of Archaeal and Bacterial Type Strains, Phase II (KMG-II): from individual species to whole genera.</title>
        <authorList>
            <person name="Goeker M."/>
        </authorList>
    </citation>
    <scope>NUCLEOTIDE SEQUENCE [LARGE SCALE GENOMIC DNA]</scope>
    <source>
        <strain evidence="3 4">DSM 21823</strain>
    </source>
</reference>
<sequence length="87" mass="8945">MNSRKILILTILLPLTACVQPAPEVITGVPVTAPPPAAVPAQTPTRVATPPAQPRTSPARGPVTIPEAPTYSGSDAPSNPVVIDLYD</sequence>
<protein>
    <recommendedName>
        <fullName evidence="5">Lipoprotein</fullName>
    </recommendedName>
</protein>
<feature type="signal peptide" evidence="2">
    <location>
        <begin position="1"/>
        <end position="21"/>
    </location>
</feature>
<comment type="caution">
    <text evidence="3">The sequence shown here is derived from an EMBL/GenBank/DDBJ whole genome shotgun (WGS) entry which is preliminary data.</text>
</comment>
<feature type="compositionally biased region" description="Low complexity" evidence="1">
    <location>
        <begin position="39"/>
        <end position="56"/>
    </location>
</feature>
<name>A0A2T6B8G0_9RHOB</name>
<evidence type="ECO:0008006" key="5">
    <source>
        <dbReference type="Google" id="ProtNLM"/>
    </source>
</evidence>
<dbReference type="EMBL" id="QBKP01000002">
    <property type="protein sequence ID" value="PTX52344.1"/>
    <property type="molecule type" value="Genomic_DNA"/>
</dbReference>
<evidence type="ECO:0000256" key="2">
    <source>
        <dbReference type="SAM" id="SignalP"/>
    </source>
</evidence>
<accession>A0A2T6B8G0</accession>
<evidence type="ECO:0000256" key="1">
    <source>
        <dbReference type="SAM" id="MobiDB-lite"/>
    </source>
</evidence>
<gene>
    <name evidence="3" type="ORF">C8N34_102123</name>
</gene>
<keyword evidence="2" id="KW-0732">Signal</keyword>
<feature type="chain" id="PRO_5015754166" description="Lipoprotein" evidence="2">
    <location>
        <begin position="22"/>
        <end position="87"/>
    </location>
</feature>
<organism evidence="3 4">
    <name type="scientific">Gemmobacter caeni</name>
    <dbReference type="NCBI Taxonomy" id="589035"/>
    <lineage>
        <taxon>Bacteria</taxon>
        <taxon>Pseudomonadati</taxon>
        <taxon>Pseudomonadota</taxon>
        <taxon>Alphaproteobacteria</taxon>
        <taxon>Rhodobacterales</taxon>
        <taxon>Paracoccaceae</taxon>
        <taxon>Gemmobacter</taxon>
    </lineage>
</organism>
<feature type="region of interest" description="Disordered" evidence="1">
    <location>
        <begin position="37"/>
        <end position="87"/>
    </location>
</feature>
<dbReference type="AlphaFoldDB" id="A0A2T6B8G0"/>